<dbReference type="InterPro" id="IPR003439">
    <property type="entry name" value="ABC_transporter-like_ATP-bd"/>
</dbReference>
<dbReference type="Proteomes" id="UP000016584">
    <property type="component" value="Unassembled WGS sequence"/>
</dbReference>
<dbReference type="InterPro" id="IPR050095">
    <property type="entry name" value="ECF_ABC_transporter_ATP-bd"/>
</dbReference>
<dbReference type="PROSITE" id="PS00675">
    <property type="entry name" value="SIGMA54_INTERACT_1"/>
    <property type="match status" value="1"/>
</dbReference>
<name>U2J0V0_9SPHI</name>
<evidence type="ECO:0000256" key="3">
    <source>
        <dbReference type="ARBA" id="ARBA00022840"/>
    </source>
</evidence>
<dbReference type="GO" id="GO:0016887">
    <property type="term" value="F:ATP hydrolysis activity"/>
    <property type="evidence" value="ECO:0007669"/>
    <property type="project" value="InterPro"/>
</dbReference>
<dbReference type="RefSeq" id="WP_021071258.1">
    <property type="nucleotide sequence ID" value="NZ_ATDL01000016.1"/>
</dbReference>
<feature type="domain" description="ABC transporter" evidence="4">
    <location>
        <begin position="260"/>
        <end position="488"/>
    </location>
</feature>
<dbReference type="Pfam" id="PF00005">
    <property type="entry name" value="ABC_tran"/>
    <property type="match status" value="2"/>
</dbReference>
<gene>
    <name evidence="5" type="ORF">M472_07255</name>
</gene>
<evidence type="ECO:0000313" key="6">
    <source>
        <dbReference type="Proteomes" id="UP000016584"/>
    </source>
</evidence>
<dbReference type="InterPro" id="IPR027417">
    <property type="entry name" value="P-loop_NTPase"/>
</dbReference>
<keyword evidence="3" id="KW-0067">ATP-binding</keyword>
<accession>U2J0V0</accession>
<keyword evidence="1" id="KW-0813">Transport</keyword>
<evidence type="ECO:0000256" key="1">
    <source>
        <dbReference type="ARBA" id="ARBA00022448"/>
    </source>
</evidence>
<dbReference type="STRING" id="1346330.M472_07255"/>
<dbReference type="eggNOG" id="COG1119">
    <property type="taxonomic scope" value="Bacteria"/>
</dbReference>
<reference evidence="5 6" key="1">
    <citation type="journal article" date="2013" name="Genome Announc.">
        <title>The Draft Genome Sequence of Sphingomonas paucimobilis Strain HER1398 (Proteobacteria), Host to the Giant PAU Phage, Indicates That It Is a Member of the Genus Sphingobacterium (Bacteroidetes).</title>
        <authorList>
            <person name="White R.A.III."/>
            <person name="Suttle C.A."/>
        </authorList>
    </citation>
    <scope>NUCLEOTIDE SEQUENCE [LARGE SCALE GENOMIC DNA]</scope>
    <source>
        <strain evidence="5 6">HER1398</strain>
    </source>
</reference>
<dbReference type="GO" id="GO:0042626">
    <property type="term" value="F:ATPase-coupled transmembrane transporter activity"/>
    <property type="evidence" value="ECO:0007669"/>
    <property type="project" value="TreeGrafter"/>
</dbReference>
<dbReference type="PROSITE" id="PS50893">
    <property type="entry name" value="ABC_TRANSPORTER_2"/>
    <property type="match status" value="2"/>
</dbReference>
<dbReference type="Gene3D" id="3.40.50.300">
    <property type="entry name" value="P-loop containing nucleotide triphosphate hydrolases"/>
    <property type="match status" value="2"/>
</dbReference>
<keyword evidence="2" id="KW-0547">Nucleotide-binding</keyword>
<sequence>MQEPFVHINKLTIQYNHKKVLDNLSWSINKGENYLLGGESGSGKTTLAQAIVGDEIMEQTIKISYTQHSLLPAKAIYISNWYQFTNLEGDRNFYYQQRYNKHQGQDTLTVQAELEHYGQKENLDLKDIEQRIKDFGFESTRATQLIELSSGEHKKLQLIKGLWAKPQLLIIDEPYTGLDKQSRITLNNWLDDLVQEGVQLILISNDQQLPRAINRFAHIVNGQLEQVDNRNQLTRNAPREKMRLPDFLLASPPTPYKVVAKLQNIYIRYGDKEVLKDVSWEVKVGEKWLLQGPNGSGKSTLLSLINGDHPQSYGLDIYLFDQKRGTGESIWDIKEKIGIISPEMHWYFDQTATVWHTIASGFYDSIGWFVDVKFEEKKKIEELLAFFGLTEFKDHLLQSLPLGKQRLALLARTIVKNPPLLVLDEPCQGLDAEQTKYFNDVVDELAQHGKTLIYVGHYESLLPSCIEHRIVLEKGQVKAIEDILENVE</sequence>
<dbReference type="GO" id="GO:0005524">
    <property type="term" value="F:ATP binding"/>
    <property type="evidence" value="ECO:0007669"/>
    <property type="project" value="UniProtKB-KW"/>
</dbReference>
<protein>
    <recommendedName>
        <fullName evidence="4">ABC transporter domain-containing protein</fullName>
    </recommendedName>
</protein>
<dbReference type="GO" id="GO:0043190">
    <property type="term" value="C:ATP-binding cassette (ABC) transporter complex"/>
    <property type="evidence" value="ECO:0007669"/>
    <property type="project" value="TreeGrafter"/>
</dbReference>
<dbReference type="InterPro" id="IPR003593">
    <property type="entry name" value="AAA+_ATPase"/>
</dbReference>
<dbReference type="PANTHER" id="PTHR43553">
    <property type="entry name" value="HEAVY METAL TRANSPORTER"/>
    <property type="match status" value="1"/>
</dbReference>
<dbReference type="SMART" id="SM00382">
    <property type="entry name" value="AAA"/>
    <property type="match status" value="2"/>
</dbReference>
<dbReference type="AlphaFoldDB" id="U2J0V0"/>
<dbReference type="EMBL" id="ATDL01000016">
    <property type="protein sequence ID" value="ERJ58559.1"/>
    <property type="molecule type" value="Genomic_DNA"/>
</dbReference>
<comment type="caution">
    <text evidence="5">The sequence shown here is derived from an EMBL/GenBank/DDBJ whole genome shotgun (WGS) entry which is preliminary data.</text>
</comment>
<dbReference type="OrthoDB" id="9789994at2"/>
<dbReference type="PATRIC" id="fig|1346330.5.peg.3113"/>
<dbReference type="SUPFAM" id="SSF52540">
    <property type="entry name" value="P-loop containing nucleoside triphosphate hydrolases"/>
    <property type="match status" value="2"/>
</dbReference>
<evidence type="ECO:0000259" key="4">
    <source>
        <dbReference type="PROSITE" id="PS50893"/>
    </source>
</evidence>
<dbReference type="PANTHER" id="PTHR43553:SF3">
    <property type="entry name" value="ABC TRANSPORTER ATP-BINDING PROTEIN MODF"/>
    <property type="match status" value="1"/>
</dbReference>
<evidence type="ECO:0000313" key="5">
    <source>
        <dbReference type="EMBL" id="ERJ58559.1"/>
    </source>
</evidence>
<organism evidence="5 6">
    <name type="scientific">Sphingobacterium paucimobilis HER1398</name>
    <dbReference type="NCBI Taxonomy" id="1346330"/>
    <lineage>
        <taxon>Bacteria</taxon>
        <taxon>Pseudomonadati</taxon>
        <taxon>Bacteroidota</taxon>
        <taxon>Sphingobacteriia</taxon>
        <taxon>Sphingobacteriales</taxon>
        <taxon>Sphingobacteriaceae</taxon>
        <taxon>Sphingobacterium</taxon>
    </lineage>
</organism>
<feature type="domain" description="ABC transporter" evidence="4">
    <location>
        <begin position="6"/>
        <end position="246"/>
    </location>
</feature>
<evidence type="ECO:0000256" key="2">
    <source>
        <dbReference type="ARBA" id="ARBA00022741"/>
    </source>
</evidence>
<dbReference type="InterPro" id="IPR025662">
    <property type="entry name" value="Sigma_54_int_dom_ATP-bd_1"/>
</dbReference>
<keyword evidence="6" id="KW-1185">Reference proteome</keyword>
<proteinExistence type="predicted"/>